<proteinExistence type="predicted"/>
<evidence type="ECO:0000313" key="1">
    <source>
        <dbReference type="EMBL" id="ONG35294.1"/>
    </source>
</evidence>
<accession>A0A1V2GJ96</accession>
<name>A0A1V2GJ96_ECOLX</name>
<dbReference type="Proteomes" id="UP000188967">
    <property type="component" value="Unassembled WGS sequence"/>
</dbReference>
<gene>
    <name evidence="1" type="ORF">BXT93_08835</name>
</gene>
<dbReference type="AlphaFoldDB" id="A0A1V2GJ96"/>
<dbReference type="EMBL" id="MTPS01000127">
    <property type="protein sequence ID" value="ONG35294.1"/>
    <property type="molecule type" value="Genomic_DNA"/>
</dbReference>
<dbReference type="RefSeq" id="WP_076795136.1">
    <property type="nucleotide sequence ID" value="NZ_JACCND010000006.1"/>
</dbReference>
<reference evidence="1 2" key="1">
    <citation type="submission" date="2017-01" db="EMBL/GenBank/DDBJ databases">
        <title>Draft genome sequence of an E. coli strain isolated from human, in Amazon, Brazil.</title>
        <authorList>
            <person name="Moura Q."/>
            <person name="Fernandes M.R."/>
            <person name="Cerdeira L."/>
            <person name="Vianello M."/>
            <person name="Souza T.A."/>
            <person name="Ienne S."/>
            <person name="Lincopan N."/>
        </authorList>
    </citation>
    <scope>NUCLEOTIDE SEQUENCE [LARGE SCALE GENOMIC DNA]</scope>
    <source>
        <strain evidence="1 2">ICBEcBL-II-13</strain>
    </source>
</reference>
<keyword evidence="1" id="KW-0238">DNA-binding</keyword>
<sequence length="555" mass="64251">MSKISDLNYSQHITLADNFKQKNEVLNTWRVGINNFARNAEGQDNTRNILDPKTFLEFLVKIFTLGYVDFSKRSNEAGRNMMAHIESSSYIKNNDGSEIMKFVMNNPEGERADLSKVEIEITLSTITTMGTRQGHTAIIFQQSDGSTNRYEGKSFERKDESSLHLITNKILACYQREANKEIARLLNIPQELNNSHDLNNSQVSCKGSVDSTITDLLEKPLNNALLAIRKEHLLFMPYVCNESISYLLGNKGILKEIDDLNVLNNYLINNKKATDNEINDIKVNLSHILIDSLDDAKVNLAPVIVSILETFLKSPYINDVRILDWCFNKSMQYIGDSAKIKHACSVINHIDFSRDQSKDFSCDQSKIKIAETLFFNLDKEPYKNSCELHELIWDKLVAYVNDFNLSNQEKSRLILRLFDDVKLLFNEVPVSILVNDIFLKGFFMKQPDFAKWYFYQLLKKYEGEQLYLNELGYVYGNEEKTNEIVKKQPGYVVKIFEEKMGNELKIRTRMMKILRDGKINIYEYINKEQLEKLNPPEDLRTVIEKLGWKNRTHTA</sequence>
<dbReference type="GO" id="GO:0003677">
    <property type="term" value="F:DNA binding"/>
    <property type="evidence" value="ECO:0007669"/>
    <property type="project" value="UniProtKB-KW"/>
</dbReference>
<dbReference type="Gene3D" id="1.25.40.300">
    <property type="entry name" value="Putative secreted effector protein"/>
    <property type="match status" value="1"/>
</dbReference>
<organism evidence="1 2">
    <name type="scientific">Escherichia coli</name>
    <dbReference type="NCBI Taxonomy" id="562"/>
    <lineage>
        <taxon>Bacteria</taxon>
        <taxon>Pseudomonadati</taxon>
        <taxon>Pseudomonadota</taxon>
        <taxon>Gammaproteobacteria</taxon>
        <taxon>Enterobacterales</taxon>
        <taxon>Enterobacteriaceae</taxon>
        <taxon>Escherichia</taxon>
    </lineage>
</organism>
<comment type="caution">
    <text evidence="1">The sequence shown here is derived from an EMBL/GenBank/DDBJ whole genome shotgun (WGS) entry which is preliminary data.</text>
</comment>
<evidence type="ECO:0000313" key="2">
    <source>
        <dbReference type="Proteomes" id="UP000188967"/>
    </source>
</evidence>
<protein>
    <submittedName>
        <fullName evidence="1">DNA-binding protein</fullName>
    </submittedName>
</protein>